<dbReference type="InterPro" id="IPR016986">
    <property type="entry name" value="UCP031982_abhydr"/>
</dbReference>
<keyword evidence="6" id="KW-1185">Reference proteome</keyword>
<keyword evidence="2" id="KW-0442">Lipid degradation</keyword>
<dbReference type="PANTHER" id="PTHR10272:SF0">
    <property type="entry name" value="PLATELET-ACTIVATING FACTOR ACETYLHYDROLASE"/>
    <property type="match status" value="1"/>
</dbReference>
<gene>
    <name evidence="5" type="ORF">GGR25_001490</name>
</gene>
<sequence>MKPLAFLFAALCLATATQPVLAADEVGVKTLTVPSPARGRDLAVTIWYPATPGGTDIRVGENKLFQGAPALADAPRAPGRFPLILVSHGSGARIENLGWIANRLVAAGFIVAGPNHPGTTSGDSTPIATPNVWERTDDLATLLTALTESPDWRDALADRRVGVLGFSLGGTTAMELAGAIPDREAYARYCDTYPAMMDCVWFAGGKGYVDGKEVPSQKVDLRQMDKRRFEQSNRDPRIGSAVLVDPGMAMAFQRASLEAIAIPMHFINLGGPGTVPTGVVAEDLARLTPKGDYAQVDGAVHFTFLAECQPGGKALLAAIGEADRLCDDGGSRPRAAMHAELGDRIAADFTRDLKAAP</sequence>
<evidence type="ECO:0000256" key="3">
    <source>
        <dbReference type="ARBA" id="ARBA00023098"/>
    </source>
</evidence>
<evidence type="ECO:0000313" key="5">
    <source>
        <dbReference type="EMBL" id="MBB3930451.1"/>
    </source>
</evidence>
<organism evidence="5 6">
    <name type="scientific">Kaistia hirudinis</name>
    <dbReference type="NCBI Taxonomy" id="1293440"/>
    <lineage>
        <taxon>Bacteria</taxon>
        <taxon>Pseudomonadati</taxon>
        <taxon>Pseudomonadota</taxon>
        <taxon>Alphaproteobacteria</taxon>
        <taxon>Hyphomicrobiales</taxon>
        <taxon>Kaistiaceae</taxon>
        <taxon>Kaistia</taxon>
    </lineage>
</organism>
<evidence type="ECO:0000256" key="4">
    <source>
        <dbReference type="SAM" id="SignalP"/>
    </source>
</evidence>
<evidence type="ECO:0000256" key="2">
    <source>
        <dbReference type="ARBA" id="ARBA00022963"/>
    </source>
</evidence>
<keyword evidence="3" id="KW-0443">Lipid metabolism</keyword>
<dbReference type="EMBL" id="JACIDS010000002">
    <property type="protein sequence ID" value="MBB3930451.1"/>
    <property type="molecule type" value="Genomic_DNA"/>
</dbReference>
<evidence type="ECO:0000313" key="6">
    <source>
        <dbReference type="Proteomes" id="UP000553963"/>
    </source>
</evidence>
<proteinExistence type="predicted"/>
<dbReference type="PANTHER" id="PTHR10272">
    <property type="entry name" value="PLATELET-ACTIVATING FACTOR ACETYLHYDROLASE"/>
    <property type="match status" value="1"/>
</dbReference>
<dbReference type="SUPFAM" id="SSF53474">
    <property type="entry name" value="alpha/beta-Hydrolases"/>
    <property type="match status" value="1"/>
</dbReference>
<dbReference type="GO" id="GO:0016042">
    <property type="term" value="P:lipid catabolic process"/>
    <property type="evidence" value="ECO:0007669"/>
    <property type="project" value="UniProtKB-KW"/>
</dbReference>
<dbReference type="AlphaFoldDB" id="A0A840ANJ3"/>
<protein>
    <submittedName>
        <fullName evidence="5">Putative dienelactone hydrolase</fullName>
    </submittedName>
</protein>
<dbReference type="PIRSF" id="PIRSF031982">
    <property type="entry name" value="UCP031982_abhydr"/>
    <property type="match status" value="1"/>
</dbReference>
<accession>A0A840ANJ3</accession>
<keyword evidence="4" id="KW-0732">Signal</keyword>
<reference evidence="5 6" key="1">
    <citation type="submission" date="2020-08" db="EMBL/GenBank/DDBJ databases">
        <title>Genomic Encyclopedia of Type Strains, Phase IV (KMG-IV): sequencing the most valuable type-strain genomes for metagenomic binning, comparative biology and taxonomic classification.</title>
        <authorList>
            <person name="Goeker M."/>
        </authorList>
    </citation>
    <scope>NUCLEOTIDE SEQUENCE [LARGE SCALE GENOMIC DNA]</scope>
    <source>
        <strain evidence="5 6">DSM 25966</strain>
    </source>
</reference>
<dbReference type="Gene3D" id="3.40.50.1820">
    <property type="entry name" value="alpha/beta hydrolase"/>
    <property type="match status" value="1"/>
</dbReference>
<comment type="caution">
    <text evidence="5">The sequence shown here is derived from an EMBL/GenBank/DDBJ whole genome shotgun (WGS) entry which is preliminary data.</text>
</comment>
<keyword evidence="1 5" id="KW-0378">Hydrolase</keyword>
<evidence type="ECO:0000256" key="1">
    <source>
        <dbReference type="ARBA" id="ARBA00022801"/>
    </source>
</evidence>
<dbReference type="Proteomes" id="UP000553963">
    <property type="component" value="Unassembled WGS sequence"/>
</dbReference>
<feature type="chain" id="PRO_5032761798" evidence="4">
    <location>
        <begin position="23"/>
        <end position="357"/>
    </location>
</feature>
<feature type="signal peptide" evidence="4">
    <location>
        <begin position="1"/>
        <end position="22"/>
    </location>
</feature>
<dbReference type="GO" id="GO:0003847">
    <property type="term" value="F:1-alkyl-2-acetylglycerophosphocholine esterase activity"/>
    <property type="evidence" value="ECO:0007669"/>
    <property type="project" value="TreeGrafter"/>
</dbReference>
<dbReference type="RefSeq" id="WP_183398108.1">
    <property type="nucleotide sequence ID" value="NZ_JACIDS010000002.1"/>
</dbReference>
<dbReference type="InterPro" id="IPR029058">
    <property type="entry name" value="AB_hydrolase_fold"/>
</dbReference>
<name>A0A840ANJ3_9HYPH</name>